<keyword evidence="1" id="KW-0472">Membrane</keyword>
<accession>A0A9P6ARM8</accession>
<sequence>MPMRPSIPPSNRFLRRSPPFYACLFFLACLVLFHIALLTLKVTHFFEKHPFDVRKISTVSRLASVATQTCTVIILITLSYAMQIVSSDAIIRRRQSVAALHDNLMAWRGLGSSILALWRSRKLDVRTRFRVLLAFVFFGGVSVLHIVTPSVITVGTFNATRPVSLNVSTMLNIQPWMYDSLSLSSSSIAAVSSLWPQLGTNKTVGLPAGVNGSVMFSTLPSAMTENVAFRDPYARDLSVRCGIIPRASGDSFRISYLGPGEISSYPTEIAIGFHIHTRFTAYPGHTQWYNHSRFWMSMSSGALAVGGNKESISAHPVFWLLLHTYLLNMTV</sequence>
<feature type="transmembrane region" description="Helical" evidence="1">
    <location>
        <begin position="20"/>
        <end position="42"/>
    </location>
</feature>
<name>A0A9P6ARM8_9AGAM</name>
<comment type="caution">
    <text evidence="2">The sequence shown here is derived from an EMBL/GenBank/DDBJ whole genome shotgun (WGS) entry which is preliminary data.</text>
</comment>
<keyword evidence="1" id="KW-0812">Transmembrane</keyword>
<evidence type="ECO:0000256" key="1">
    <source>
        <dbReference type="SAM" id="Phobius"/>
    </source>
</evidence>
<dbReference type="Proteomes" id="UP000886523">
    <property type="component" value="Unassembled WGS sequence"/>
</dbReference>
<reference evidence="2" key="1">
    <citation type="journal article" date="2020" name="Nat. Commun.">
        <title>Large-scale genome sequencing of mycorrhizal fungi provides insights into the early evolution of symbiotic traits.</title>
        <authorList>
            <person name="Miyauchi S."/>
            <person name="Kiss E."/>
            <person name="Kuo A."/>
            <person name="Drula E."/>
            <person name="Kohler A."/>
            <person name="Sanchez-Garcia M."/>
            <person name="Morin E."/>
            <person name="Andreopoulos B."/>
            <person name="Barry K.W."/>
            <person name="Bonito G."/>
            <person name="Buee M."/>
            <person name="Carver A."/>
            <person name="Chen C."/>
            <person name="Cichocki N."/>
            <person name="Clum A."/>
            <person name="Culley D."/>
            <person name="Crous P.W."/>
            <person name="Fauchery L."/>
            <person name="Girlanda M."/>
            <person name="Hayes R.D."/>
            <person name="Keri Z."/>
            <person name="LaButti K."/>
            <person name="Lipzen A."/>
            <person name="Lombard V."/>
            <person name="Magnuson J."/>
            <person name="Maillard F."/>
            <person name="Murat C."/>
            <person name="Nolan M."/>
            <person name="Ohm R.A."/>
            <person name="Pangilinan J."/>
            <person name="Pereira M.F."/>
            <person name="Perotto S."/>
            <person name="Peter M."/>
            <person name="Pfister S."/>
            <person name="Riley R."/>
            <person name="Sitrit Y."/>
            <person name="Stielow J.B."/>
            <person name="Szollosi G."/>
            <person name="Zifcakova L."/>
            <person name="Stursova M."/>
            <person name="Spatafora J.W."/>
            <person name="Tedersoo L."/>
            <person name="Vaario L.M."/>
            <person name="Yamada A."/>
            <person name="Yan M."/>
            <person name="Wang P."/>
            <person name="Xu J."/>
            <person name="Bruns T."/>
            <person name="Baldrian P."/>
            <person name="Vilgalys R."/>
            <person name="Dunand C."/>
            <person name="Henrissat B."/>
            <person name="Grigoriev I.V."/>
            <person name="Hibbett D."/>
            <person name="Nagy L.G."/>
            <person name="Martin F.M."/>
        </authorList>
    </citation>
    <scope>NUCLEOTIDE SEQUENCE</scope>
    <source>
        <strain evidence="2">UP504</strain>
    </source>
</reference>
<evidence type="ECO:0000313" key="3">
    <source>
        <dbReference type="Proteomes" id="UP000886523"/>
    </source>
</evidence>
<proteinExistence type="predicted"/>
<keyword evidence="1" id="KW-1133">Transmembrane helix</keyword>
<dbReference type="PROSITE" id="PS51257">
    <property type="entry name" value="PROKAR_LIPOPROTEIN"/>
    <property type="match status" value="1"/>
</dbReference>
<keyword evidence="3" id="KW-1185">Reference proteome</keyword>
<evidence type="ECO:0000313" key="2">
    <source>
        <dbReference type="EMBL" id="KAF9510663.1"/>
    </source>
</evidence>
<dbReference type="EMBL" id="MU129012">
    <property type="protein sequence ID" value="KAF9510663.1"/>
    <property type="molecule type" value="Genomic_DNA"/>
</dbReference>
<feature type="transmembrane region" description="Helical" evidence="1">
    <location>
        <begin position="62"/>
        <end position="85"/>
    </location>
</feature>
<feature type="transmembrane region" description="Helical" evidence="1">
    <location>
        <begin position="129"/>
        <end position="147"/>
    </location>
</feature>
<dbReference type="OrthoDB" id="2644397at2759"/>
<dbReference type="AlphaFoldDB" id="A0A9P6ARM8"/>
<organism evidence="2 3">
    <name type="scientific">Hydnum rufescens UP504</name>
    <dbReference type="NCBI Taxonomy" id="1448309"/>
    <lineage>
        <taxon>Eukaryota</taxon>
        <taxon>Fungi</taxon>
        <taxon>Dikarya</taxon>
        <taxon>Basidiomycota</taxon>
        <taxon>Agaricomycotina</taxon>
        <taxon>Agaricomycetes</taxon>
        <taxon>Cantharellales</taxon>
        <taxon>Hydnaceae</taxon>
        <taxon>Hydnum</taxon>
    </lineage>
</organism>
<protein>
    <submittedName>
        <fullName evidence="2">Uncharacterized protein</fullName>
    </submittedName>
</protein>
<gene>
    <name evidence="2" type="ORF">BS47DRAFT_49630</name>
</gene>